<feature type="domain" description="RadC-like JAB" evidence="2">
    <location>
        <begin position="115"/>
        <end position="228"/>
    </location>
</feature>
<dbReference type="Proteomes" id="UP000677812">
    <property type="component" value="Unassembled WGS sequence"/>
</dbReference>
<dbReference type="PANTHER" id="PTHR30471">
    <property type="entry name" value="DNA REPAIR PROTEIN RADC"/>
    <property type="match status" value="1"/>
</dbReference>
<proteinExistence type="predicted"/>
<accession>A0ABS5E6Z1</accession>
<dbReference type="Gene3D" id="3.40.140.10">
    <property type="entry name" value="Cytidine Deaminase, domain 2"/>
    <property type="match status" value="1"/>
</dbReference>
<keyword evidence="1" id="KW-0645">Protease</keyword>
<dbReference type="InterPro" id="IPR025657">
    <property type="entry name" value="RadC_JAB"/>
</dbReference>
<organism evidence="3 4">
    <name type="scientific">Neokomagataea anthophila</name>
    <dbReference type="NCBI Taxonomy" id="2826925"/>
    <lineage>
        <taxon>Bacteria</taxon>
        <taxon>Pseudomonadati</taxon>
        <taxon>Pseudomonadota</taxon>
        <taxon>Alphaproteobacteria</taxon>
        <taxon>Acetobacterales</taxon>
        <taxon>Acetobacteraceae</taxon>
        <taxon>Neokomagataea</taxon>
    </lineage>
</organism>
<evidence type="ECO:0000313" key="3">
    <source>
        <dbReference type="EMBL" id="MBR0559659.1"/>
    </source>
</evidence>
<evidence type="ECO:0000313" key="4">
    <source>
        <dbReference type="Proteomes" id="UP000677812"/>
    </source>
</evidence>
<sequence length="230" mass="25352">MANTYPTVPLNRGTGPQGHRARMRARVLNSGADTLADYELLEMLLFLGIPRRDTKPIAKGLLAQYGSLIDVFRAPTAALRTSGLNDASIRALRLPAIGAERLARAEEKLSITLGDWAQLSAYLQTALQGAAHNQFRVLYLDNRNRLLADEVAPTENDMIARHRGIFRRALTLHATALIGLFVHPSDAPKTLNTIARTLSASAQYLSISVHDILISDHDPMPHSMRQEGRF</sequence>
<dbReference type="PANTHER" id="PTHR30471:SF3">
    <property type="entry name" value="UPF0758 PROTEIN YEES-RELATED"/>
    <property type="match status" value="1"/>
</dbReference>
<keyword evidence="1" id="KW-0378">Hydrolase</keyword>
<reference evidence="3 4" key="1">
    <citation type="submission" date="2021-04" db="EMBL/GenBank/DDBJ databases">
        <title>The complete genome sequence of Neokomagataea sp. TBRC 2177.</title>
        <authorList>
            <person name="Charoenyingcharoen P."/>
            <person name="Yukphan P."/>
        </authorList>
    </citation>
    <scope>NUCLEOTIDE SEQUENCE [LARGE SCALE GENOMIC DNA]</scope>
    <source>
        <strain evidence="3 4">TBRC 2177</strain>
    </source>
</reference>
<name>A0ABS5E6Z1_9PROT</name>
<dbReference type="RefSeq" id="WP_211681338.1">
    <property type="nucleotide sequence ID" value="NZ_JAGRQH010000003.1"/>
</dbReference>
<evidence type="ECO:0000256" key="1">
    <source>
        <dbReference type="ARBA" id="ARBA00023049"/>
    </source>
</evidence>
<evidence type="ECO:0000259" key="2">
    <source>
        <dbReference type="Pfam" id="PF04002"/>
    </source>
</evidence>
<keyword evidence="1" id="KW-0482">Metalloprotease</keyword>
<keyword evidence="4" id="KW-1185">Reference proteome</keyword>
<dbReference type="InterPro" id="IPR001405">
    <property type="entry name" value="UPF0758"/>
</dbReference>
<dbReference type="EMBL" id="JAGRQH010000003">
    <property type="protein sequence ID" value="MBR0559659.1"/>
    <property type="molecule type" value="Genomic_DNA"/>
</dbReference>
<protein>
    <submittedName>
        <fullName evidence="3">RadC family protein</fullName>
    </submittedName>
</protein>
<dbReference type="Pfam" id="PF04002">
    <property type="entry name" value="RadC"/>
    <property type="match status" value="1"/>
</dbReference>
<comment type="caution">
    <text evidence="3">The sequence shown here is derived from an EMBL/GenBank/DDBJ whole genome shotgun (WGS) entry which is preliminary data.</text>
</comment>
<gene>
    <name evidence="3" type="ORF">KB213_06270</name>
</gene>